<name>A0A078AJR4_STYLE</name>
<organism evidence="2 3">
    <name type="scientific">Stylonychia lemnae</name>
    <name type="common">Ciliate</name>
    <dbReference type="NCBI Taxonomy" id="5949"/>
    <lineage>
        <taxon>Eukaryota</taxon>
        <taxon>Sar</taxon>
        <taxon>Alveolata</taxon>
        <taxon>Ciliophora</taxon>
        <taxon>Intramacronucleata</taxon>
        <taxon>Spirotrichea</taxon>
        <taxon>Stichotrichia</taxon>
        <taxon>Sporadotrichida</taxon>
        <taxon>Oxytrichidae</taxon>
        <taxon>Stylonychinae</taxon>
        <taxon>Stylonychia</taxon>
    </lineage>
</organism>
<evidence type="ECO:0000313" key="2">
    <source>
        <dbReference type="EMBL" id="CDW82409.1"/>
    </source>
</evidence>
<evidence type="ECO:0000256" key="1">
    <source>
        <dbReference type="SAM" id="MobiDB-lite"/>
    </source>
</evidence>
<proteinExistence type="predicted"/>
<feature type="region of interest" description="Disordered" evidence="1">
    <location>
        <begin position="75"/>
        <end position="109"/>
    </location>
</feature>
<evidence type="ECO:0000313" key="3">
    <source>
        <dbReference type="Proteomes" id="UP000039865"/>
    </source>
</evidence>
<dbReference type="Proteomes" id="UP000039865">
    <property type="component" value="Unassembled WGS sequence"/>
</dbReference>
<accession>A0A078AJR4</accession>
<protein>
    <submittedName>
        <fullName evidence="2">Uncharacterized protein</fullName>
    </submittedName>
</protein>
<dbReference type="InParanoid" id="A0A078AJR4"/>
<dbReference type="AlphaFoldDB" id="A0A078AJR4"/>
<gene>
    <name evidence="2" type="primary">Contig1016.g1106</name>
    <name evidence="2" type="ORF">STYLEM_11441</name>
</gene>
<feature type="compositionally biased region" description="Basic and acidic residues" evidence="1">
    <location>
        <begin position="84"/>
        <end position="93"/>
    </location>
</feature>
<reference evidence="2 3" key="1">
    <citation type="submission" date="2014-06" db="EMBL/GenBank/DDBJ databases">
        <authorList>
            <person name="Swart Estienne"/>
        </authorList>
    </citation>
    <scope>NUCLEOTIDE SEQUENCE [LARGE SCALE GENOMIC DNA]</scope>
    <source>
        <strain evidence="2 3">130c</strain>
    </source>
</reference>
<sequence>MINIIVKEDKVPNLSFTRHDSPLKKSINQLPFRPDSEEDLVNYNDESRRTLNESQMTYKLLKRVQQIQALNNLTNMQKPYQNLDDQKRNEGVKKQISQDISQDEESYRA</sequence>
<keyword evidence="3" id="KW-1185">Reference proteome</keyword>
<dbReference type="EMBL" id="CCKQ01010885">
    <property type="protein sequence ID" value="CDW82409.1"/>
    <property type="molecule type" value="Genomic_DNA"/>
</dbReference>